<evidence type="ECO:0000313" key="3">
    <source>
        <dbReference type="Proteomes" id="UP000467334"/>
    </source>
</evidence>
<sequence length="182" mass="22128">MKQYLFREQHPQRTYKGHYSDYHKYKEHLASDFNHHCGYTHCTDRWFGGMRTFQIDHFKPHSKYPKLKTEYSNLVYCCSYVNRLKSDDDNAKHLDPCNEDYNIHFERNYDGRISGKTESGKFMVRKLSLNLCRYAIVWNIERLEKRIKLLKEKERKYPELKGVGDAMCRLYFDYTQHLFSLQ</sequence>
<reference evidence="2 3" key="1">
    <citation type="journal article" date="2019" name="Nat. Med.">
        <title>A library of human gut bacterial isolates paired with longitudinal multiomics data enables mechanistic microbiome research.</title>
        <authorList>
            <person name="Poyet M."/>
            <person name="Groussin M."/>
            <person name="Gibbons S.M."/>
            <person name="Avila-Pacheco J."/>
            <person name="Jiang X."/>
            <person name="Kearney S.M."/>
            <person name="Perrotta A.R."/>
            <person name="Berdy B."/>
            <person name="Zhao S."/>
            <person name="Lieberman T.D."/>
            <person name="Swanson P.K."/>
            <person name="Smith M."/>
            <person name="Roesemann S."/>
            <person name="Alexander J.E."/>
            <person name="Rich S.A."/>
            <person name="Livny J."/>
            <person name="Vlamakis H."/>
            <person name="Clish C."/>
            <person name="Bullock K."/>
            <person name="Deik A."/>
            <person name="Scott J."/>
            <person name="Pierce K.A."/>
            <person name="Xavier R.J."/>
            <person name="Alm E.J."/>
        </authorList>
    </citation>
    <scope>NUCLEOTIDE SEQUENCE [LARGE SCALE GENOMIC DNA]</scope>
    <source>
        <strain evidence="2 3">BIOML-A6</strain>
    </source>
</reference>
<dbReference type="Gene3D" id="1.10.30.50">
    <property type="match status" value="1"/>
</dbReference>
<proteinExistence type="predicted"/>
<accession>A0A7J5LH13</accession>
<evidence type="ECO:0000313" key="2">
    <source>
        <dbReference type="EMBL" id="KAB5316458.1"/>
    </source>
</evidence>
<dbReference type="InterPro" id="IPR003615">
    <property type="entry name" value="HNH_nuc"/>
</dbReference>
<dbReference type="Proteomes" id="UP000467334">
    <property type="component" value="Unassembled WGS sequence"/>
</dbReference>
<name>A0A7J5LH13_BACSE</name>
<dbReference type="EMBL" id="WCLE01000002">
    <property type="protein sequence ID" value="KAB5316458.1"/>
    <property type="molecule type" value="Genomic_DNA"/>
</dbReference>
<dbReference type="RefSeq" id="WP_151871463.1">
    <property type="nucleotide sequence ID" value="NZ_DAWEKG010000012.1"/>
</dbReference>
<comment type="caution">
    <text evidence="2">The sequence shown here is derived from an EMBL/GenBank/DDBJ whole genome shotgun (WGS) entry which is preliminary data.</text>
</comment>
<protein>
    <recommendedName>
        <fullName evidence="1">HNH nuclease domain-containing protein</fullName>
    </recommendedName>
</protein>
<gene>
    <name evidence="2" type="ORF">F9958_01425</name>
</gene>
<dbReference type="SMART" id="SM00507">
    <property type="entry name" value="HNHc"/>
    <property type="match status" value="1"/>
</dbReference>
<feature type="domain" description="HNH nuclease" evidence="1">
    <location>
        <begin position="24"/>
        <end position="83"/>
    </location>
</feature>
<dbReference type="AlphaFoldDB" id="A0A7J5LH13"/>
<evidence type="ECO:0000259" key="1">
    <source>
        <dbReference type="SMART" id="SM00507"/>
    </source>
</evidence>
<organism evidence="2 3">
    <name type="scientific">Bacteroides stercoris</name>
    <dbReference type="NCBI Taxonomy" id="46506"/>
    <lineage>
        <taxon>Bacteria</taxon>
        <taxon>Pseudomonadati</taxon>
        <taxon>Bacteroidota</taxon>
        <taxon>Bacteroidia</taxon>
        <taxon>Bacteroidales</taxon>
        <taxon>Bacteroidaceae</taxon>
        <taxon>Bacteroides</taxon>
    </lineage>
</organism>